<dbReference type="InterPro" id="IPR009875">
    <property type="entry name" value="PilZ_domain"/>
</dbReference>
<evidence type="ECO:0000313" key="3">
    <source>
        <dbReference type="Proteomes" id="UP001520878"/>
    </source>
</evidence>
<sequence length="818" mass="92758">MAAADIDDFTDTIARLRYAHDDPVLNKKIAALEPSARKSDLFLIKMEIKRLAQPVQRLIDLRPVSNSPCQAITKGQLTHYLDSLAEQDFDAEVSRYGGEYTVGVHEYVMERARMRAKEEKASGLTTLVTPPQFMSLTDIQQRRDERLYFASKVDIFWQDPKGMSSQKVNAMAISAITTDISPHGLALKIPASLYQEHKQLYVRFAGLEQEYQLDEPLFVAYTPVKVDSKADHINVNVLLVEEQDPQRLKACNALIKKCIYNQKRRNRVAVDNTVAAVRSKLAEQLVINTLDTVPVLLARREQRWLPVAGLDTAEKSPLWEFLLDSRGQPIFIPLFSHLVMQRLLDMPTPVDTLFFLLRFRDKQQRINVALIPYAVAVKDAGLKGLLQRGIEQRGVRLIRVQAQPVDAASHGHVPSSLPDSAGEVFANTNRPMGKTLSAWAKRMQRLVELQDVSDGIPYTALATDKDTPVSAGIDIRAYLLDTAVTSPIPFTLCPVERIEARSEDRFECDMPVKIYRRRHADEEPVKGRAVNVSTRGLKIHLKEDMPLKEGMEVFLDISLRLTDKPKFIDSQRYRVVHVDGNDVQMAIVGNVALHEARQAIRAALQQAEDSVRAVGSRDPVYGFTRLVRNCVAAYGAQQAFMTAKVGNENFVRVVMDSERTQPLPLFGEWEQVQTMTELMTHIHFRKHLFSNVFKLNKETSRLSFYLLVVARKGRTPGDVSLLIKPLDEEMDAPSARYVYANMRSFGVPRLLRITVANKERVFDKYARDELRYLLRYAKVKYQECVDFTNSITAVCRCEDMTGLLDIGRNPSVTTEDER</sequence>
<keyword evidence="3" id="KW-1185">Reference proteome</keyword>
<dbReference type="Gene3D" id="2.40.10.220">
    <property type="entry name" value="predicted glycosyltransferase like domains"/>
    <property type="match status" value="1"/>
</dbReference>
<evidence type="ECO:0000313" key="2">
    <source>
        <dbReference type="EMBL" id="MCC2617560.1"/>
    </source>
</evidence>
<dbReference type="EMBL" id="JAJEWP010000005">
    <property type="protein sequence ID" value="MCC2617560.1"/>
    <property type="molecule type" value="Genomic_DNA"/>
</dbReference>
<evidence type="ECO:0000259" key="1">
    <source>
        <dbReference type="Pfam" id="PF07238"/>
    </source>
</evidence>
<reference evidence="2 3" key="1">
    <citation type="submission" date="2021-10" db="EMBL/GenBank/DDBJ databases">
        <title>Draft genome of Aestuariibacter halophilus JC2043.</title>
        <authorList>
            <person name="Emsley S.A."/>
            <person name="Pfannmuller K.M."/>
            <person name="Ushijima B."/>
            <person name="Saw J.H."/>
            <person name="Videau P."/>
        </authorList>
    </citation>
    <scope>NUCLEOTIDE SEQUENCE [LARGE SCALE GENOMIC DNA]</scope>
    <source>
        <strain evidence="2 3">JC2043</strain>
    </source>
</reference>
<protein>
    <submittedName>
        <fullName evidence="2">PilZ domain-containing protein</fullName>
    </submittedName>
</protein>
<comment type="caution">
    <text evidence="2">The sequence shown here is derived from an EMBL/GenBank/DDBJ whole genome shotgun (WGS) entry which is preliminary data.</text>
</comment>
<accession>A0ABS8GAD9</accession>
<dbReference type="Proteomes" id="UP001520878">
    <property type="component" value="Unassembled WGS sequence"/>
</dbReference>
<organism evidence="2 3">
    <name type="scientific">Fluctibacter halophilus</name>
    <dbReference type="NCBI Taxonomy" id="226011"/>
    <lineage>
        <taxon>Bacteria</taxon>
        <taxon>Pseudomonadati</taxon>
        <taxon>Pseudomonadota</taxon>
        <taxon>Gammaproteobacteria</taxon>
        <taxon>Alteromonadales</taxon>
        <taxon>Alteromonadaceae</taxon>
        <taxon>Fluctibacter</taxon>
    </lineage>
</organism>
<name>A0ABS8GAD9_9ALTE</name>
<gene>
    <name evidence="2" type="ORF">LJ739_15005</name>
</gene>
<feature type="domain" description="PilZ" evidence="1">
    <location>
        <begin position="501"/>
        <end position="585"/>
    </location>
</feature>
<dbReference type="Pfam" id="PF07238">
    <property type="entry name" value="PilZ"/>
    <property type="match status" value="1"/>
</dbReference>
<dbReference type="RefSeq" id="WP_229161817.1">
    <property type="nucleotide sequence ID" value="NZ_JAJEWP010000005.1"/>
</dbReference>
<proteinExistence type="predicted"/>